<organism evidence="6 7">
    <name type="scientific">Stentor coeruleus</name>
    <dbReference type="NCBI Taxonomy" id="5963"/>
    <lineage>
        <taxon>Eukaryota</taxon>
        <taxon>Sar</taxon>
        <taxon>Alveolata</taxon>
        <taxon>Ciliophora</taxon>
        <taxon>Postciliodesmatophora</taxon>
        <taxon>Heterotrichea</taxon>
        <taxon>Heterotrichida</taxon>
        <taxon>Stentoridae</taxon>
        <taxon>Stentor</taxon>
    </lineage>
</organism>
<dbReference type="GO" id="GO:0050661">
    <property type="term" value="F:NADP binding"/>
    <property type="evidence" value="ECO:0007669"/>
    <property type="project" value="InterPro"/>
</dbReference>
<accession>A0A1R2AWF7</accession>
<keyword evidence="3" id="KW-0274">FAD</keyword>
<dbReference type="InterPro" id="IPR020946">
    <property type="entry name" value="Flavin_mOase-like"/>
</dbReference>
<comment type="caution">
    <text evidence="6">The sequence shown here is derived from an EMBL/GenBank/DDBJ whole genome shotgun (WGS) entry which is preliminary data.</text>
</comment>
<dbReference type="Pfam" id="PF00743">
    <property type="entry name" value="FMO-like"/>
    <property type="match status" value="1"/>
</dbReference>
<keyword evidence="5" id="KW-0560">Oxidoreductase</keyword>
<dbReference type="GO" id="GO:0050660">
    <property type="term" value="F:flavin adenine dinucleotide binding"/>
    <property type="evidence" value="ECO:0007669"/>
    <property type="project" value="InterPro"/>
</dbReference>
<dbReference type="PANTHER" id="PTHR23023">
    <property type="entry name" value="DIMETHYLANILINE MONOOXYGENASE"/>
    <property type="match status" value="1"/>
</dbReference>
<dbReference type="PRINTS" id="PR00370">
    <property type="entry name" value="FMOXYGENASE"/>
</dbReference>
<keyword evidence="7" id="KW-1185">Reference proteome</keyword>
<evidence type="ECO:0000313" key="7">
    <source>
        <dbReference type="Proteomes" id="UP000187209"/>
    </source>
</evidence>
<dbReference type="InterPro" id="IPR036188">
    <property type="entry name" value="FAD/NAD-bd_sf"/>
</dbReference>
<keyword evidence="4" id="KW-0521">NADP</keyword>
<dbReference type="OrthoDB" id="438988at2759"/>
<name>A0A1R2AWF7_9CILI</name>
<comment type="similarity">
    <text evidence="1">Belongs to the FMO family.</text>
</comment>
<evidence type="ECO:0000256" key="4">
    <source>
        <dbReference type="ARBA" id="ARBA00022857"/>
    </source>
</evidence>
<dbReference type="SUPFAM" id="SSF51905">
    <property type="entry name" value="FAD/NAD(P)-binding domain"/>
    <property type="match status" value="1"/>
</dbReference>
<dbReference type="EMBL" id="MPUH01001270">
    <property type="protein sequence ID" value="OMJ68861.1"/>
    <property type="molecule type" value="Genomic_DNA"/>
</dbReference>
<evidence type="ECO:0000256" key="2">
    <source>
        <dbReference type="ARBA" id="ARBA00022630"/>
    </source>
</evidence>
<evidence type="ECO:0008006" key="8">
    <source>
        <dbReference type="Google" id="ProtNLM"/>
    </source>
</evidence>
<dbReference type="Proteomes" id="UP000187209">
    <property type="component" value="Unassembled WGS sequence"/>
</dbReference>
<dbReference type="InterPro" id="IPR050346">
    <property type="entry name" value="FMO-like"/>
</dbReference>
<gene>
    <name evidence="6" type="ORF">SteCoe_33553</name>
</gene>
<dbReference type="PIRSF" id="PIRSF000332">
    <property type="entry name" value="FMO"/>
    <property type="match status" value="1"/>
</dbReference>
<keyword evidence="2" id="KW-0285">Flavoprotein</keyword>
<dbReference type="InterPro" id="IPR000960">
    <property type="entry name" value="Flavin_mOase"/>
</dbReference>
<dbReference type="GO" id="GO:0004499">
    <property type="term" value="F:N,N-dimethylaniline monooxygenase activity"/>
    <property type="evidence" value="ECO:0007669"/>
    <property type="project" value="InterPro"/>
</dbReference>
<evidence type="ECO:0000313" key="6">
    <source>
        <dbReference type="EMBL" id="OMJ68861.1"/>
    </source>
</evidence>
<evidence type="ECO:0000256" key="1">
    <source>
        <dbReference type="ARBA" id="ARBA00009183"/>
    </source>
</evidence>
<reference evidence="6 7" key="1">
    <citation type="submission" date="2016-11" db="EMBL/GenBank/DDBJ databases">
        <title>The macronuclear genome of Stentor coeruleus: a giant cell with tiny introns.</title>
        <authorList>
            <person name="Slabodnick M."/>
            <person name="Ruby J.G."/>
            <person name="Reiff S.B."/>
            <person name="Swart E.C."/>
            <person name="Gosai S."/>
            <person name="Prabakaran S."/>
            <person name="Witkowska E."/>
            <person name="Larue G.E."/>
            <person name="Fisher S."/>
            <person name="Freeman R.M."/>
            <person name="Gunawardena J."/>
            <person name="Chu W."/>
            <person name="Stover N.A."/>
            <person name="Gregory B.D."/>
            <person name="Nowacki M."/>
            <person name="Derisi J."/>
            <person name="Roy S.W."/>
            <person name="Marshall W.F."/>
            <person name="Sood P."/>
        </authorList>
    </citation>
    <scope>NUCLEOTIDE SEQUENCE [LARGE SCALE GENOMIC DNA]</scope>
    <source>
        <strain evidence="6">WM001</strain>
    </source>
</reference>
<dbReference type="AlphaFoldDB" id="A0A1R2AWF7"/>
<evidence type="ECO:0000256" key="5">
    <source>
        <dbReference type="ARBA" id="ARBA00023002"/>
    </source>
</evidence>
<protein>
    <recommendedName>
        <fullName evidence="8">Flavin-containing monooxygenase</fullName>
    </recommendedName>
</protein>
<evidence type="ECO:0000256" key="3">
    <source>
        <dbReference type="ARBA" id="ARBA00022827"/>
    </source>
</evidence>
<proteinExistence type="inferred from homology"/>
<sequence>MEVCIIGGGLSSVSAAKVCKDHGLTPFILNKSSALGGVWKGHSGEVGVWNSLKRLNEKHMSAFSDYLWNLNDPDRPTPIQLLNYMNGYIEKHNLSQYYHNSCEVTHVEKFEENYKVTWIENEILHEKVFKYVIIATGRFSKVINPFHNPEKFQGQIYHGINYRDPSVFKDKKVVIIGLSMTASELALDALGLAQSVAQVFKKPYICMKRRIQGVPVDMMMFRTQIIDFPGPALNNLVSNAIFSNTFLQTVGKPGIFHPDWHIDESLLGNQMISAKVADDEYYEAVTERKITQIKGQAVDVYEYGVILSDGRQIEADIIALGTGFQPDYSFLSDEIKSIIQYDYNDRLNTTILCRSILYPDLPRLCFVGNFSSPAPGHIELQAEIGVNLC</sequence>
<dbReference type="Gene3D" id="3.50.50.60">
    <property type="entry name" value="FAD/NAD(P)-binding domain"/>
    <property type="match status" value="1"/>
</dbReference>